<feature type="region of interest" description="Disordered" evidence="3">
    <location>
        <begin position="175"/>
        <end position="244"/>
    </location>
</feature>
<evidence type="ECO:0000313" key="5">
    <source>
        <dbReference type="EMBL" id="OUS45848.1"/>
    </source>
</evidence>
<name>A0A1Y5I8E8_OSTTA</name>
<protein>
    <recommendedName>
        <fullName evidence="4">RRM domain-containing protein</fullName>
    </recommendedName>
</protein>
<organism evidence="5">
    <name type="scientific">Ostreococcus tauri</name>
    <name type="common">Marine green alga</name>
    <dbReference type="NCBI Taxonomy" id="70448"/>
    <lineage>
        <taxon>Eukaryota</taxon>
        <taxon>Viridiplantae</taxon>
        <taxon>Chlorophyta</taxon>
        <taxon>Mamiellophyceae</taxon>
        <taxon>Mamiellales</taxon>
        <taxon>Bathycoccaceae</taxon>
        <taxon>Ostreococcus</taxon>
    </lineage>
</organism>
<dbReference type="InterPro" id="IPR051229">
    <property type="entry name" value="ALYREF_mRNA_export"/>
</dbReference>
<feature type="domain" description="RRM" evidence="4">
    <location>
        <begin position="95"/>
        <end position="172"/>
    </location>
</feature>
<sequence>MAAMLDQSLDAMIKETRKATPKARKANAKKTGNKTPIGGKKKIGGLKNRSTGATPMAMDIGGGVKKGGKNRKPMRSNAATAMAIDSARRGVNGNTKLMVGNLDFKVNDRDIKELFSQVGRVLSAGVNYGPNGKSKGTAEVTLATLDSAMKAVSTYNGVKLDGRPLQIVIVDAPQNKQSAKPITHRLSGLKQQPTKNGKQQQKPGNRGAATAKVVAATKKTAPKKKAPKKKAPKKEDAPKPTAADLDASLDAYKASADVQMAA</sequence>
<dbReference type="InterPro" id="IPR035979">
    <property type="entry name" value="RBD_domain_sf"/>
</dbReference>
<feature type="compositionally biased region" description="Polar residues" evidence="3">
    <location>
        <begin position="189"/>
        <end position="203"/>
    </location>
</feature>
<reference evidence="5" key="1">
    <citation type="submission" date="2017-04" db="EMBL/GenBank/DDBJ databases">
        <title>Population genomics of picophytoplankton unveils novel chromosome hypervariability.</title>
        <authorList>
            <consortium name="DOE Joint Genome Institute"/>
            <person name="Blanc-Mathieu R."/>
            <person name="Krasovec M."/>
            <person name="Hebrard M."/>
            <person name="Yau S."/>
            <person name="Desgranges E."/>
            <person name="Martin J."/>
            <person name="Schackwitz W."/>
            <person name="Kuo A."/>
            <person name="Salin G."/>
            <person name="Donnadieu C."/>
            <person name="Desdevises Y."/>
            <person name="Sanchez-Ferandin S."/>
            <person name="Moreau H."/>
            <person name="Rivals E."/>
            <person name="Grigoriev I.V."/>
            <person name="Grimsley N."/>
            <person name="Eyre-Walker A."/>
            <person name="Piganeau G."/>
        </authorList>
    </citation>
    <scope>NUCLEOTIDE SEQUENCE [LARGE SCALE GENOMIC DNA]</scope>
    <source>
        <strain evidence="5">RCC 1115</strain>
    </source>
</reference>
<feature type="region of interest" description="Disordered" evidence="3">
    <location>
        <begin position="1"/>
        <end position="73"/>
    </location>
</feature>
<dbReference type="EMBL" id="KZ155785">
    <property type="protein sequence ID" value="OUS45848.1"/>
    <property type="molecule type" value="Genomic_DNA"/>
</dbReference>
<evidence type="ECO:0000256" key="2">
    <source>
        <dbReference type="PROSITE-ProRule" id="PRU00176"/>
    </source>
</evidence>
<dbReference type="PROSITE" id="PS50102">
    <property type="entry name" value="RRM"/>
    <property type="match status" value="1"/>
</dbReference>
<dbReference type="InterPro" id="IPR012677">
    <property type="entry name" value="Nucleotide-bd_a/b_plait_sf"/>
</dbReference>
<dbReference type="PANTHER" id="PTHR19965:SF35">
    <property type="entry name" value="RNA ANNEALING PROTEIN YRA1"/>
    <property type="match status" value="1"/>
</dbReference>
<proteinExistence type="predicted"/>
<dbReference type="Gene3D" id="3.30.70.330">
    <property type="match status" value="1"/>
</dbReference>
<dbReference type="GO" id="GO:0006406">
    <property type="term" value="P:mRNA export from nucleus"/>
    <property type="evidence" value="ECO:0007669"/>
    <property type="project" value="TreeGrafter"/>
</dbReference>
<dbReference type="PANTHER" id="PTHR19965">
    <property type="entry name" value="RNA AND EXPORT FACTOR BINDING PROTEIN"/>
    <property type="match status" value="1"/>
</dbReference>
<dbReference type="GO" id="GO:0005634">
    <property type="term" value="C:nucleus"/>
    <property type="evidence" value="ECO:0007669"/>
    <property type="project" value="TreeGrafter"/>
</dbReference>
<dbReference type="Pfam" id="PF00076">
    <property type="entry name" value="RRM_1"/>
    <property type="match status" value="1"/>
</dbReference>
<dbReference type="InterPro" id="IPR000504">
    <property type="entry name" value="RRM_dom"/>
</dbReference>
<feature type="compositionally biased region" description="Low complexity" evidence="3">
    <location>
        <begin position="208"/>
        <end position="219"/>
    </location>
</feature>
<keyword evidence="1 2" id="KW-0694">RNA-binding</keyword>
<gene>
    <name evidence="5" type="ORF">BE221DRAFT_11668</name>
</gene>
<evidence type="ECO:0000259" key="4">
    <source>
        <dbReference type="PROSITE" id="PS50102"/>
    </source>
</evidence>
<dbReference type="AlphaFoldDB" id="A0A1Y5I8E8"/>
<dbReference type="eggNOG" id="KOG0533">
    <property type="taxonomic scope" value="Eukaryota"/>
</dbReference>
<evidence type="ECO:0000256" key="3">
    <source>
        <dbReference type="SAM" id="MobiDB-lite"/>
    </source>
</evidence>
<dbReference type="SUPFAM" id="SSF54928">
    <property type="entry name" value="RNA-binding domain, RBD"/>
    <property type="match status" value="1"/>
</dbReference>
<feature type="compositionally biased region" description="Basic residues" evidence="3">
    <location>
        <begin position="19"/>
        <end position="32"/>
    </location>
</feature>
<dbReference type="Proteomes" id="UP000195557">
    <property type="component" value="Unassembled WGS sequence"/>
</dbReference>
<dbReference type="GO" id="GO:0003729">
    <property type="term" value="F:mRNA binding"/>
    <property type="evidence" value="ECO:0007669"/>
    <property type="project" value="TreeGrafter"/>
</dbReference>
<dbReference type="SMART" id="SM00360">
    <property type="entry name" value="RRM"/>
    <property type="match status" value="1"/>
</dbReference>
<evidence type="ECO:0000256" key="1">
    <source>
        <dbReference type="ARBA" id="ARBA00022884"/>
    </source>
</evidence>
<accession>A0A1Y5I8E8</accession>
<feature type="compositionally biased region" description="Basic residues" evidence="3">
    <location>
        <begin position="220"/>
        <end position="232"/>
    </location>
</feature>